<evidence type="ECO:0000256" key="4">
    <source>
        <dbReference type="ARBA" id="ARBA00022737"/>
    </source>
</evidence>
<dbReference type="InterPro" id="IPR015946">
    <property type="entry name" value="KH_dom-like_a/b"/>
</dbReference>
<dbReference type="HAMAP" id="MF_00195">
    <property type="entry name" value="GTPase_Der"/>
    <property type="match status" value="1"/>
</dbReference>
<dbReference type="Proteomes" id="UP000230859">
    <property type="component" value="Unassembled WGS sequence"/>
</dbReference>
<dbReference type="Pfam" id="PF14714">
    <property type="entry name" value="KH_dom-like"/>
    <property type="match status" value="1"/>
</dbReference>
<dbReference type="InterPro" id="IPR016484">
    <property type="entry name" value="GTPase_Der"/>
</dbReference>
<dbReference type="InterPro" id="IPR006073">
    <property type="entry name" value="GTP-bd"/>
</dbReference>
<accession>A0A2H0LUD4</accession>
<dbReference type="EMBL" id="PCVY01000016">
    <property type="protein sequence ID" value="PIQ87284.1"/>
    <property type="molecule type" value="Genomic_DNA"/>
</dbReference>
<keyword evidence="4 9" id="KW-0677">Repeat</keyword>
<evidence type="ECO:0000313" key="12">
    <source>
        <dbReference type="EMBL" id="PIQ87284.1"/>
    </source>
</evidence>
<evidence type="ECO:0000313" key="13">
    <source>
        <dbReference type="Proteomes" id="UP000230859"/>
    </source>
</evidence>
<dbReference type="PANTHER" id="PTHR43834">
    <property type="entry name" value="GTPASE DER"/>
    <property type="match status" value="1"/>
</dbReference>
<comment type="function">
    <text evidence="8 9">GTPase that plays an essential role in the late steps of ribosome biogenesis.</text>
</comment>
<dbReference type="CDD" id="cd01894">
    <property type="entry name" value="EngA1"/>
    <property type="match status" value="1"/>
</dbReference>
<feature type="binding site" evidence="8">
    <location>
        <begin position="196"/>
        <end position="203"/>
    </location>
    <ligand>
        <name>GTP</name>
        <dbReference type="ChEBI" id="CHEBI:37565"/>
        <label>2</label>
    </ligand>
</feature>
<evidence type="ECO:0000259" key="11">
    <source>
        <dbReference type="Pfam" id="PF14714"/>
    </source>
</evidence>
<sequence length="446" mass="50398">MPNNQIQTTSITKSKGTVLLLGRTNVGKSSLFNRLVGKKLSLVNETEHTTRDYLSATAKAVNLIYTLIDGGGVTHRPSDPFHDQVNQQVYGLIQSVDLILFVCDGQSGLHPHDEVIADALRTHQQKVILVINKIDSADQAVLGDDFYRLGFQHLVKVSASHRLGIADLNESIKSRLPEIMELPPSIHFQFSICIIGEPNSGKSSYFNALLNEDRMFVSDIPGTTRDVVSELLTFQKQNILIRDTAGIRPKTTIKDTTTYFSMARARKSIQESEVCLLVCDATKGIGRVTKQILDIVRDAKKPCVLVMNKWDLVKGVEQARYANHIFQRLPFLRPFEIAFISAKTKRSITHPLLAAQTAHANYRRSIKTKTLNDFLFELKNNHPFKENIKLKYLTQIKTAPPSFLLVGRRVKQLKNESSMFIKNQIQQQFKFVGTPIELFIREEEVK</sequence>
<comment type="caution">
    <text evidence="8">Lacks conserved residue(s) required for the propagation of feature annotation.</text>
</comment>
<feature type="domain" description="GTPase Der C-terminal KH-domain-like" evidence="11">
    <location>
        <begin position="366"/>
        <end position="441"/>
    </location>
</feature>
<dbReference type="Gene3D" id="3.30.300.20">
    <property type="match status" value="1"/>
</dbReference>
<dbReference type="AlphaFoldDB" id="A0A2H0LUD4"/>
<gene>
    <name evidence="8 12" type="primary">der</name>
    <name evidence="12" type="ORF">COV74_01815</name>
</gene>
<dbReference type="CDD" id="cd01895">
    <property type="entry name" value="EngA2"/>
    <property type="match status" value="1"/>
</dbReference>
<name>A0A2H0LUD4_9BACT</name>
<dbReference type="NCBIfam" id="TIGR03594">
    <property type="entry name" value="GTPase_EngA"/>
    <property type="match status" value="1"/>
</dbReference>
<evidence type="ECO:0000259" key="10">
    <source>
        <dbReference type="Pfam" id="PF01926"/>
    </source>
</evidence>
<organism evidence="12 13">
    <name type="scientific">Candidatus Abzuiibacterium crystallinum</name>
    <dbReference type="NCBI Taxonomy" id="1974748"/>
    <lineage>
        <taxon>Bacteria</taxon>
        <taxon>Pseudomonadati</taxon>
        <taxon>Candidatus Omnitrophota</taxon>
        <taxon>Candidatus Abzuiibacterium</taxon>
    </lineage>
</organism>
<evidence type="ECO:0000256" key="6">
    <source>
        <dbReference type="ARBA" id="ARBA00023134"/>
    </source>
</evidence>
<proteinExistence type="inferred from homology"/>
<evidence type="ECO:0000256" key="7">
    <source>
        <dbReference type="ARBA" id="ARBA00032345"/>
    </source>
</evidence>
<dbReference type="GO" id="GO:0005525">
    <property type="term" value="F:GTP binding"/>
    <property type="evidence" value="ECO:0007669"/>
    <property type="project" value="UniProtKB-UniRule"/>
</dbReference>
<keyword evidence="6 8" id="KW-0342">GTP-binding</keyword>
<evidence type="ECO:0000256" key="8">
    <source>
        <dbReference type="HAMAP-Rule" id="MF_00195"/>
    </source>
</evidence>
<keyword evidence="3 8" id="KW-0690">Ribosome biogenesis</keyword>
<dbReference type="InterPro" id="IPR005225">
    <property type="entry name" value="Small_GTP-bd"/>
</dbReference>
<reference evidence="12 13" key="1">
    <citation type="submission" date="2017-09" db="EMBL/GenBank/DDBJ databases">
        <title>Depth-based differentiation of microbial function through sediment-hosted aquifers and enrichment of novel symbionts in the deep terrestrial subsurface.</title>
        <authorList>
            <person name="Probst A.J."/>
            <person name="Ladd B."/>
            <person name="Jarett J.K."/>
            <person name="Geller-Mcgrath D.E."/>
            <person name="Sieber C.M."/>
            <person name="Emerson J.B."/>
            <person name="Anantharaman K."/>
            <person name="Thomas B.C."/>
            <person name="Malmstrom R."/>
            <person name="Stieglmeier M."/>
            <person name="Klingl A."/>
            <person name="Woyke T."/>
            <person name="Ryan C.M."/>
            <person name="Banfield J.F."/>
        </authorList>
    </citation>
    <scope>NUCLEOTIDE SEQUENCE [LARGE SCALE GENOMIC DNA]</scope>
    <source>
        <strain evidence="12">CG11_big_fil_rev_8_21_14_0_20_45_26</strain>
    </source>
</reference>
<dbReference type="Pfam" id="PF01926">
    <property type="entry name" value="MMR_HSR1"/>
    <property type="match status" value="2"/>
</dbReference>
<dbReference type="InterPro" id="IPR032859">
    <property type="entry name" value="KH_dom-like"/>
</dbReference>
<evidence type="ECO:0000256" key="1">
    <source>
        <dbReference type="ARBA" id="ARBA00008279"/>
    </source>
</evidence>
<dbReference type="PIRSF" id="PIRSF006485">
    <property type="entry name" value="GTP-binding_EngA"/>
    <property type="match status" value="1"/>
</dbReference>
<dbReference type="SUPFAM" id="SSF52540">
    <property type="entry name" value="P-loop containing nucleoside triphosphate hydrolases"/>
    <property type="match status" value="2"/>
</dbReference>
<keyword evidence="5 8" id="KW-0547">Nucleotide-binding</keyword>
<dbReference type="GO" id="GO:0043022">
    <property type="term" value="F:ribosome binding"/>
    <property type="evidence" value="ECO:0007669"/>
    <property type="project" value="TreeGrafter"/>
</dbReference>
<feature type="domain" description="G" evidence="10">
    <location>
        <begin position="192"/>
        <end position="309"/>
    </location>
</feature>
<feature type="binding site" evidence="8">
    <location>
        <begin position="308"/>
        <end position="311"/>
    </location>
    <ligand>
        <name>GTP</name>
        <dbReference type="ChEBI" id="CHEBI:37565"/>
        <label>2</label>
    </ligand>
</feature>
<feature type="domain" description="G" evidence="10">
    <location>
        <begin position="18"/>
        <end position="133"/>
    </location>
</feature>
<evidence type="ECO:0000256" key="2">
    <source>
        <dbReference type="ARBA" id="ARBA00020953"/>
    </source>
</evidence>
<feature type="binding site" evidence="8">
    <location>
        <begin position="132"/>
        <end position="135"/>
    </location>
    <ligand>
        <name>GTP</name>
        <dbReference type="ChEBI" id="CHEBI:37565"/>
        <label>1</label>
    </ligand>
</feature>
<evidence type="ECO:0000256" key="3">
    <source>
        <dbReference type="ARBA" id="ARBA00022517"/>
    </source>
</evidence>
<evidence type="ECO:0000256" key="9">
    <source>
        <dbReference type="RuleBase" id="RU004481"/>
    </source>
</evidence>
<comment type="subunit">
    <text evidence="8">Associates with the 50S ribosomal subunit.</text>
</comment>
<dbReference type="InterPro" id="IPR027417">
    <property type="entry name" value="P-loop_NTPase"/>
</dbReference>
<dbReference type="NCBIfam" id="TIGR00231">
    <property type="entry name" value="small_GTP"/>
    <property type="match status" value="2"/>
</dbReference>
<dbReference type="GO" id="GO:0042254">
    <property type="term" value="P:ribosome biogenesis"/>
    <property type="evidence" value="ECO:0007669"/>
    <property type="project" value="UniProtKB-KW"/>
</dbReference>
<feature type="binding site" evidence="8">
    <location>
        <begin position="243"/>
        <end position="247"/>
    </location>
    <ligand>
        <name>GTP</name>
        <dbReference type="ChEBI" id="CHEBI:37565"/>
        <label>2</label>
    </ligand>
</feature>
<feature type="binding site" evidence="8">
    <location>
        <begin position="22"/>
        <end position="29"/>
    </location>
    <ligand>
        <name>GTP</name>
        <dbReference type="ChEBI" id="CHEBI:37565"/>
        <label>1</label>
    </ligand>
</feature>
<protein>
    <recommendedName>
        <fullName evidence="2 8">GTPase Der</fullName>
    </recommendedName>
    <alternativeName>
        <fullName evidence="7 8">GTP-binding protein EngA</fullName>
    </alternativeName>
</protein>
<evidence type="ECO:0000256" key="5">
    <source>
        <dbReference type="ARBA" id="ARBA00022741"/>
    </source>
</evidence>
<comment type="caution">
    <text evidence="12">The sequence shown here is derived from an EMBL/GenBank/DDBJ whole genome shotgun (WGS) entry which is preliminary data.</text>
</comment>
<dbReference type="Gene3D" id="3.40.50.300">
    <property type="entry name" value="P-loop containing nucleotide triphosphate hydrolases"/>
    <property type="match status" value="2"/>
</dbReference>
<comment type="similarity">
    <text evidence="1 8 9">Belongs to the TRAFAC class TrmE-Era-EngA-EngB-Septin-like GTPase superfamily. EngA (Der) GTPase family.</text>
</comment>
<dbReference type="PANTHER" id="PTHR43834:SF6">
    <property type="entry name" value="GTPASE DER"/>
    <property type="match status" value="1"/>
</dbReference>